<evidence type="ECO:0000256" key="4">
    <source>
        <dbReference type="ARBA" id="ARBA00023316"/>
    </source>
</evidence>
<organism evidence="8 9">
    <name type="scientific">Conexibacter arvalis</name>
    <dbReference type="NCBI Taxonomy" id="912552"/>
    <lineage>
        <taxon>Bacteria</taxon>
        <taxon>Bacillati</taxon>
        <taxon>Actinomycetota</taxon>
        <taxon>Thermoleophilia</taxon>
        <taxon>Solirubrobacterales</taxon>
        <taxon>Conexibacteraceae</taxon>
        <taxon>Conexibacter</taxon>
    </lineage>
</organism>
<evidence type="ECO:0000313" key="8">
    <source>
        <dbReference type="EMBL" id="MBB4664083.1"/>
    </source>
</evidence>
<evidence type="ECO:0000256" key="5">
    <source>
        <dbReference type="SAM" id="MobiDB-lite"/>
    </source>
</evidence>
<sequence>MLTLAPLLAALAAAWPTPAPPAPAAHTAQAPAPESGRPSPARPKPTGRGPAAVPRPAITRRFIPLTAQRRRDTAAYAKRHYGRATTTVEPHAIVVHYTVNDSVDATWNTFAPNVADPELRERPGTCAQFVVARNGRIVQLTPVTFLCRHTVGLNWAAIGIEHVGRSDAEVLGNAAQLRASIRLTRWLRCRYGIAVRDVIGHAESLSSRFHRERVAALRRQTHGDFQRSAMRRYRALVRDAGC</sequence>
<keyword evidence="8" id="KW-0326">Glycosidase</keyword>
<evidence type="ECO:0000256" key="3">
    <source>
        <dbReference type="ARBA" id="ARBA00022801"/>
    </source>
</evidence>
<feature type="region of interest" description="Disordered" evidence="5">
    <location>
        <begin position="19"/>
        <end position="60"/>
    </location>
</feature>
<comment type="caution">
    <text evidence="8">The sequence shown here is derived from an EMBL/GenBank/DDBJ whole genome shotgun (WGS) entry which is preliminary data.</text>
</comment>
<evidence type="ECO:0000259" key="7">
    <source>
        <dbReference type="SMART" id="SM00644"/>
    </source>
</evidence>
<gene>
    <name evidence="8" type="ORF">BDZ31_003686</name>
</gene>
<accession>A0A840IIS5</accession>
<dbReference type="InterPro" id="IPR036505">
    <property type="entry name" value="Amidase/PGRP_sf"/>
</dbReference>
<dbReference type="Proteomes" id="UP000585272">
    <property type="component" value="Unassembled WGS sequence"/>
</dbReference>
<proteinExistence type="predicted"/>
<comment type="catalytic activity">
    <reaction evidence="1">
        <text>Hydrolyzes the link between N-acetylmuramoyl residues and L-amino acid residues in certain cell-wall glycopeptides.</text>
        <dbReference type="EC" id="3.5.1.28"/>
    </reaction>
</comment>
<dbReference type="SMART" id="SM00644">
    <property type="entry name" value="Ami_2"/>
    <property type="match status" value="1"/>
</dbReference>
<dbReference type="PANTHER" id="PTHR30417">
    <property type="entry name" value="N-ACETYLMURAMOYL-L-ALANINE AMIDASE AMID"/>
    <property type="match status" value="1"/>
</dbReference>
<dbReference type="InterPro" id="IPR002502">
    <property type="entry name" value="Amidase_domain"/>
</dbReference>
<dbReference type="InterPro" id="IPR051206">
    <property type="entry name" value="NAMLAA_amidase_2"/>
</dbReference>
<dbReference type="GO" id="GO:0008745">
    <property type="term" value="F:N-acetylmuramoyl-L-alanine amidase activity"/>
    <property type="evidence" value="ECO:0007669"/>
    <property type="project" value="UniProtKB-EC"/>
</dbReference>
<protein>
    <recommendedName>
        <fullName evidence="2">N-acetylmuramoyl-L-alanine amidase</fullName>
        <ecNumber evidence="2">3.5.1.28</ecNumber>
    </recommendedName>
</protein>
<feature type="chain" id="PRO_5032904125" description="N-acetylmuramoyl-L-alanine amidase" evidence="6">
    <location>
        <begin position="25"/>
        <end position="242"/>
    </location>
</feature>
<keyword evidence="6" id="KW-0732">Signal</keyword>
<dbReference type="CDD" id="cd06583">
    <property type="entry name" value="PGRP"/>
    <property type="match status" value="1"/>
</dbReference>
<name>A0A840IIS5_9ACTN</name>
<dbReference type="Gene3D" id="3.40.80.10">
    <property type="entry name" value="Peptidoglycan recognition protein-like"/>
    <property type="match status" value="1"/>
</dbReference>
<dbReference type="GO" id="GO:0071555">
    <property type="term" value="P:cell wall organization"/>
    <property type="evidence" value="ECO:0007669"/>
    <property type="project" value="UniProtKB-KW"/>
</dbReference>
<keyword evidence="9" id="KW-1185">Reference proteome</keyword>
<dbReference type="EMBL" id="JACHNU010000006">
    <property type="protein sequence ID" value="MBB4664083.1"/>
    <property type="molecule type" value="Genomic_DNA"/>
</dbReference>
<dbReference type="GO" id="GO:0009253">
    <property type="term" value="P:peptidoglycan catabolic process"/>
    <property type="evidence" value="ECO:0007669"/>
    <property type="project" value="InterPro"/>
</dbReference>
<feature type="compositionally biased region" description="Low complexity" evidence="5">
    <location>
        <begin position="24"/>
        <end position="33"/>
    </location>
</feature>
<dbReference type="GO" id="GO:0016798">
    <property type="term" value="F:hydrolase activity, acting on glycosyl bonds"/>
    <property type="evidence" value="ECO:0007669"/>
    <property type="project" value="UniProtKB-KW"/>
</dbReference>
<evidence type="ECO:0000256" key="1">
    <source>
        <dbReference type="ARBA" id="ARBA00001561"/>
    </source>
</evidence>
<dbReference type="PANTHER" id="PTHR30417:SF1">
    <property type="entry name" value="N-ACETYLMURAMOYL-L-ALANINE AMIDASE AMID"/>
    <property type="match status" value="1"/>
</dbReference>
<dbReference type="AlphaFoldDB" id="A0A840IIS5"/>
<dbReference type="SUPFAM" id="SSF55846">
    <property type="entry name" value="N-acetylmuramoyl-L-alanine amidase-like"/>
    <property type="match status" value="1"/>
</dbReference>
<evidence type="ECO:0000256" key="6">
    <source>
        <dbReference type="SAM" id="SignalP"/>
    </source>
</evidence>
<evidence type="ECO:0000256" key="2">
    <source>
        <dbReference type="ARBA" id="ARBA00011901"/>
    </source>
</evidence>
<dbReference type="GO" id="GO:0009254">
    <property type="term" value="P:peptidoglycan turnover"/>
    <property type="evidence" value="ECO:0007669"/>
    <property type="project" value="TreeGrafter"/>
</dbReference>
<dbReference type="EC" id="3.5.1.28" evidence="2"/>
<dbReference type="RefSeq" id="WP_183343805.1">
    <property type="nucleotide sequence ID" value="NZ_JACHNU010000006.1"/>
</dbReference>
<keyword evidence="3 8" id="KW-0378">Hydrolase</keyword>
<reference evidence="8 9" key="1">
    <citation type="submission" date="2020-08" db="EMBL/GenBank/DDBJ databases">
        <title>Genomic Encyclopedia of Archaeal and Bacterial Type Strains, Phase II (KMG-II): from individual species to whole genera.</title>
        <authorList>
            <person name="Goeker M."/>
        </authorList>
    </citation>
    <scope>NUCLEOTIDE SEQUENCE [LARGE SCALE GENOMIC DNA]</scope>
    <source>
        <strain evidence="8 9">DSM 23288</strain>
    </source>
</reference>
<dbReference type="Pfam" id="PF01510">
    <property type="entry name" value="Amidase_2"/>
    <property type="match status" value="1"/>
</dbReference>
<feature type="domain" description="N-acetylmuramoyl-L-alanine amidase" evidence="7">
    <location>
        <begin position="81"/>
        <end position="214"/>
    </location>
</feature>
<feature type="signal peptide" evidence="6">
    <location>
        <begin position="1"/>
        <end position="24"/>
    </location>
</feature>
<evidence type="ECO:0000313" key="9">
    <source>
        <dbReference type="Proteomes" id="UP000585272"/>
    </source>
</evidence>
<keyword evidence="4" id="KW-0961">Cell wall biogenesis/degradation</keyword>